<protein>
    <recommendedName>
        <fullName evidence="5">HTH merR-type domain-containing protein</fullName>
    </recommendedName>
</protein>
<dbReference type="Gene3D" id="1.10.1660.10">
    <property type="match status" value="1"/>
</dbReference>
<dbReference type="Pfam" id="PF13411">
    <property type="entry name" value="MerR_1"/>
    <property type="match status" value="1"/>
</dbReference>
<proteinExistence type="predicted"/>
<dbReference type="PANTHER" id="PTHR30204">
    <property type="entry name" value="REDOX-CYCLING DRUG-SENSING TRANSCRIPTIONAL ACTIVATOR SOXR"/>
    <property type="match status" value="1"/>
</dbReference>
<dbReference type="SUPFAM" id="SSF53335">
    <property type="entry name" value="S-adenosyl-L-methionine-dependent methyltransferases"/>
    <property type="match status" value="1"/>
</dbReference>
<name>A0A7R7EI41_9FIRM</name>
<dbReference type="EMBL" id="AP024169">
    <property type="protein sequence ID" value="BCN29099.1"/>
    <property type="molecule type" value="Genomic_DNA"/>
</dbReference>
<dbReference type="CDD" id="cd00592">
    <property type="entry name" value="HTH_MerR-like"/>
    <property type="match status" value="1"/>
</dbReference>
<keyword evidence="2" id="KW-0805">Transcription regulation</keyword>
<dbReference type="InterPro" id="IPR000551">
    <property type="entry name" value="MerR-type_HTH_dom"/>
</dbReference>
<keyword evidence="7" id="KW-1185">Reference proteome</keyword>
<dbReference type="GO" id="GO:0003677">
    <property type="term" value="F:DNA binding"/>
    <property type="evidence" value="ECO:0007669"/>
    <property type="project" value="UniProtKB-KW"/>
</dbReference>
<feature type="domain" description="HTH merR-type" evidence="5">
    <location>
        <begin position="1"/>
        <end position="69"/>
    </location>
</feature>
<accession>A0A7R7EI41</accession>
<dbReference type="Pfam" id="PF13649">
    <property type="entry name" value="Methyltransf_25"/>
    <property type="match status" value="1"/>
</dbReference>
<dbReference type="SMART" id="SM00422">
    <property type="entry name" value="HTH_MERR"/>
    <property type="match status" value="1"/>
</dbReference>
<gene>
    <name evidence="6" type="ORF">bsdtb5_03940</name>
</gene>
<dbReference type="InterPro" id="IPR047057">
    <property type="entry name" value="MerR_fam"/>
</dbReference>
<dbReference type="AlphaFoldDB" id="A0A7R7EI41"/>
<reference evidence="6 7" key="1">
    <citation type="submission" date="2020-11" db="EMBL/GenBank/DDBJ databases">
        <title>Draft genome sequencing of a Lachnospiraceae strain isolated from anoxic soil subjected to BSD treatment.</title>
        <authorList>
            <person name="Uek A."/>
            <person name="Tonouchi A."/>
        </authorList>
    </citation>
    <scope>NUCLEOTIDE SEQUENCE [LARGE SCALE GENOMIC DNA]</scope>
    <source>
        <strain evidence="6 7">TB5</strain>
    </source>
</reference>
<dbReference type="Proteomes" id="UP000595897">
    <property type="component" value="Chromosome"/>
</dbReference>
<dbReference type="KEGG" id="ahb:bsdtb5_03940"/>
<evidence type="ECO:0000313" key="6">
    <source>
        <dbReference type="EMBL" id="BCN29099.1"/>
    </source>
</evidence>
<dbReference type="InterPro" id="IPR041698">
    <property type="entry name" value="Methyltransf_25"/>
</dbReference>
<evidence type="ECO:0000256" key="4">
    <source>
        <dbReference type="ARBA" id="ARBA00023163"/>
    </source>
</evidence>
<dbReference type="Gene3D" id="3.40.50.150">
    <property type="entry name" value="Vaccinia Virus protein VP39"/>
    <property type="match status" value="1"/>
</dbReference>
<organism evidence="6 7">
    <name type="scientific">Anaeromicropila herbilytica</name>
    <dbReference type="NCBI Taxonomy" id="2785025"/>
    <lineage>
        <taxon>Bacteria</taxon>
        <taxon>Bacillati</taxon>
        <taxon>Bacillota</taxon>
        <taxon>Clostridia</taxon>
        <taxon>Lachnospirales</taxon>
        <taxon>Lachnospiraceae</taxon>
        <taxon>Anaeromicropila</taxon>
    </lineage>
</organism>
<dbReference type="PROSITE" id="PS50937">
    <property type="entry name" value="HTH_MERR_2"/>
    <property type="match status" value="1"/>
</dbReference>
<dbReference type="PANTHER" id="PTHR30204:SF69">
    <property type="entry name" value="MERR-FAMILY TRANSCRIPTIONAL REGULATOR"/>
    <property type="match status" value="1"/>
</dbReference>
<evidence type="ECO:0000313" key="7">
    <source>
        <dbReference type="Proteomes" id="UP000595897"/>
    </source>
</evidence>
<dbReference type="RefSeq" id="WP_271714395.1">
    <property type="nucleotide sequence ID" value="NZ_AP024169.1"/>
</dbReference>
<evidence type="ECO:0000256" key="1">
    <source>
        <dbReference type="ARBA" id="ARBA00022491"/>
    </source>
</evidence>
<evidence type="ECO:0000256" key="3">
    <source>
        <dbReference type="ARBA" id="ARBA00023125"/>
    </source>
</evidence>
<dbReference type="SUPFAM" id="SSF46955">
    <property type="entry name" value="Putative DNA-binding domain"/>
    <property type="match status" value="1"/>
</dbReference>
<dbReference type="GO" id="GO:0003700">
    <property type="term" value="F:DNA-binding transcription factor activity"/>
    <property type="evidence" value="ECO:0007669"/>
    <property type="project" value="InterPro"/>
</dbReference>
<evidence type="ECO:0000256" key="2">
    <source>
        <dbReference type="ARBA" id="ARBA00023015"/>
    </source>
</evidence>
<dbReference type="InterPro" id="IPR009061">
    <property type="entry name" value="DNA-bd_dom_put_sf"/>
</dbReference>
<dbReference type="InterPro" id="IPR029063">
    <property type="entry name" value="SAM-dependent_MTases_sf"/>
</dbReference>
<keyword evidence="1" id="KW-0678">Repressor</keyword>
<evidence type="ECO:0000259" key="5">
    <source>
        <dbReference type="PROSITE" id="PS50937"/>
    </source>
</evidence>
<keyword evidence="3" id="KW-0238">DNA-binding</keyword>
<sequence length="342" mass="40024">MYTIKQVSEKLKVQANAIRFYEKKGLLIPNRGNNNYREYSIEDISRLEMIILYRKMGFSIDSIRMLLQDKKNPELLNQYVAQYNILNHHIHTMCSVRETLGKCVEDLLNGDSVQTEMIKKMEKTAEIIASSNEWEDKWHFDSWAEHYDRDIRRKGKGLDFYCNYDKVIEMTVQNIKGPKVAEIGIGTGNLAKVALESGIECNDYVGVDQSLNMLKEAKKKCPDIELRLGEYLQLPLDNNIYDTVVTSYAFHHCDHDEKVLAIKEMDKVLSHHGRIIITDLMFENEEKRNRYEDSCSKESKEDLLDEYFGNVDEVEEMFIQQGFHCKKEQIDELIWIIVAQRV</sequence>
<keyword evidence="4" id="KW-0804">Transcription</keyword>